<proteinExistence type="predicted"/>
<keyword evidence="3" id="KW-1185">Reference proteome</keyword>
<comment type="caution">
    <text evidence="2">The sequence shown here is derived from an EMBL/GenBank/DDBJ whole genome shotgun (WGS) entry which is preliminary data.</text>
</comment>
<evidence type="ECO:0000313" key="3">
    <source>
        <dbReference type="Proteomes" id="UP000789901"/>
    </source>
</evidence>
<protein>
    <submittedName>
        <fullName evidence="2">28967_t:CDS:1</fullName>
    </submittedName>
</protein>
<feature type="compositionally biased region" description="Basic and acidic residues" evidence="1">
    <location>
        <begin position="93"/>
        <end position="122"/>
    </location>
</feature>
<evidence type="ECO:0000256" key="1">
    <source>
        <dbReference type="SAM" id="MobiDB-lite"/>
    </source>
</evidence>
<gene>
    <name evidence="2" type="ORF">GMARGA_LOCUS937</name>
</gene>
<feature type="region of interest" description="Disordered" evidence="1">
    <location>
        <begin position="93"/>
        <end position="130"/>
    </location>
</feature>
<organism evidence="2 3">
    <name type="scientific">Gigaspora margarita</name>
    <dbReference type="NCBI Taxonomy" id="4874"/>
    <lineage>
        <taxon>Eukaryota</taxon>
        <taxon>Fungi</taxon>
        <taxon>Fungi incertae sedis</taxon>
        <taxon>Mucoromycota</taxon>
        <taxon>Glomeromycotina</taxon>
        <taxon>Glomeromycetes</taxon>
        <taxon>Diversisporales</taxon>
        <taxon>Gigasporaceae</taxon>
        <taxon>Gigaspora</taxon>
    </lineage>
</organism>
<reference evidence="2 3" key="1">
    <citation type="submission" date="2021-06" db="EMBL/GenBank/DDBJ databases">
        <authorList>
            <person name="Kallberg Y."/>
            <person name="Tangrot J."/>
            <person name="Rosling A."/>
        </authorList>
    </citation>
    <scope>NUCLEOTIDE SEQUENCE [LARGE SCALE GENOMIC DNA]</scope>
    <source>
        <strain evidence="2 3">120-4 pot B 10/14</strain>
    </source>
</reference>
<dbReference type="Proteomes" id="UP000789901">
    <property type="component" value="Unassembled WGS sequence"/>
</dbReference>
<dbReference type="EMBL" id="CAJVQB010000203">
    <property type="protein sequence ID" value="CAG8474516.1"/>
    <property type="molecule type" value="Genomic_DNA"/>
</dbReference>
<name>A0ABM8VXX5_GIGMA</name>
<accession>A0ABM8VXX5</accession>
<sequence>MCQEVPGMEKDPRRTYEVVLSENPKQVGNELDLDVALEDLIDGYLEALQNLVPKLVGLDKDIGISHDGKDDGIGMDKIETAFECLLSKKESSKFNQPNHKEDYDRNDYQESAKEEDKDKEDNMNDNIELNKASDDDNETIVDEKNYEIDKACTKKNEKIKEGVCRLEWSLKFAKEDDLSIRYDSRIGCRNDMGIGKGIKATKDSIDGTHDEEGNLKLVEMEKAMATELSGNIPTRPVEDALGNEALAETDYGVKEVSRKSTYDELNQGQFPILTNPLVLLSPNKENGLVELRP</sequence>
<evidence type="ECO:0000313" key="2">
    <source>
        <dbReference type="EMBL" id="CAG8474516.1"/>
    </source>
</evidence>